<name>A0A402CU52_9BACT</name>
<dbReference type="OrthoDB" id="269098at2"/>
<dbReference type="Pfam" id="PF07963">
    <property type="entry name" value="N_methyl"/>
    <property type="match status" value="1"/>
</dbReference>
<dbReference type="AlphaFoldDB" id="A0A402CU52"/>
<dbReference type="Proteomes" id="UP000287394">
    <property type="component" value="Chromosome"/>
</dbReference>
<evidence type="ECO:0000313" key="2">
    <source>
        <dbReference type="EMBL" id="BDI28866.1"/>
    </source>
</evidence>
<dbReference type="PANTHER" id="PTHR30093">
    <property type="entry name" value="GENERAL SECRETION PATHWAY PROTEIN G"/>
    <property type="match status" value="1"/>
</dbReference>
<dbReference type="GO" id="GO:0015628">
    <property type="term" value="P:protein secretion by the type II secretion system"/>
    <property type="evidence" value="ECO:0007669"/>
    <property type="project" value="InterPro"/>
</dbReference>
<dbReference type="SUPFAM" id="SSF54523">
    <property type="entry name" value="Pili subunits"/>
    <property type="match status" value="1"/>
</dbReference>
<dbReference type="EMBL" id="AP025739">
    <property type="protein sequence ID" value="BDI28866.1"/>
    <property type="molecule type" value="Genomic_DNA"/>
</dbReference>
<gene>
    <name evidence="2" type="ORF">CCAX7_009170</name>
</gene>
<dbReference type="InterPro" id="IPR011453">
    <property type="entry name" value="DUF1559"/>
</dbReference>
<keyword evidence="3" id="KW-1185">Reference proteome</keyword>
<dbReference type="PANTHER" id="PTHR30093:SF2">
    <property type="entry name" value="TYPE II SECRETION SYSTEM PROTEIN H"/>
    <property type="match status" value="1"/>
</dbReference>
<dbReference type="Gene3D" id="3.30.700.10">
    <property type="entry name" value="Glycoprotein, Type 4 Pilin"/>
    <property type="match status" value="1"/>
</dbReference>
<dbReference type="InterPro" id="IPR045584">
    <property type="entry name" value="Pilin-like"/>
</dbReference>
<protein>
    <submittedName>
        <fullName evidence="2">Uncharacterized protein</fullName>
    </submittedName>
</protein>
<organism evidence="2 3">
    <name type="scientific">Capsulimonas corticalis</name>
    <dbReference type="NCBI Taxonomy" id="2219043"/>
    <lineage>
        <taxon>Bacteria</taxon>
        <taxon>Bacillati</taxon>
        <taxon>Armatimonadota</taxon>
        <taxon>Armatimonadia</taxon>
        <taxon>Capsulimonadales</taxon>
        <taxon>Capsulimonadaceae</taxon>
        <taxon>Capsulimonas</taxon>
    </lineage>
</organism>
<dbReference type="RefSeq" id="WP_119320922.1">
    <property type="nucleotide sequence ID" value="NZ_AP025739.1"/>
</dbReference>
<keyword evidence="1" id="KW-0488">Methylation</keyword>
<dbReference type="NCBIfam" id="TIGR02532">
    <property type="entry name" value="IV_pilin_GFxxxE"/>
    <property type="match status" value="1"/>
</dbReference>
<proteinExistence type="predicted"/>
<accession>A0A402CU52</accession>
<dbReference type="PRINTS" id="PR00813">
    <property type="entry name" value="BCTERIALGSPG"/>
</dbReference>
<evidence type="ECO:0000256" key="1">
    <source>
        <dbReference type="ARBA" id="ARBA00022481"/>
    </source>
</evidence>
<dbReference type="Pfam" id="PF07596">
    <property type="entry name" value="SBP_bac_10"/>
    <property type="match status" value="1"/>
</dbReference>
<dbReference type="GO" id="GO:0015627">
    <property type="term" value="C:type II protein secretion system complex"/>
    <property type="evidence" value="ECO:0007669"/>
    <property type="project" value="InterPro"/>
</dbReference>
<dbReference type="KEGG" id="ccot:CCAX7_009170"/>
<sequence length="259" mass="27826">MQKARSGFTLIELLVVIAIIAILAAILFPVFAKAREKARQISCVSNLKQIGLGLMQYSQDNDEIMANAWYGNGGYQKSDPTPGSVKYKWMDAIFPYVKSTQIFTCPDDSGIQGSTGKFVNYQNLGGQDDTHYGSYGMNSAYWGQGSPNQGPGNSGVSLATLASPASTIWVGDGSGSYQIDWQDQGSVTNPVFVKGGLSYFANPNDFGSPNQRQEGALVARHTDMANVVYCDGHAKSVRLTNLLGKNSNGDYAAFTEAAQ</sequence>
<dbReference type="InterPro" id="IPR012902">
    <property type="entry name" value="N_methyl_site"/>
</dbReference>
<reference evidence="2 3" key="1">
    <citation type="journal article" date="2019" name="Int. J. Syst. Evol. Microbiol.">
        <title>Capsulimonas corticalis gen. nov., sp. nov., an aerobic capsulated bacterium, of a novel bacterial order, Capsulimonadales ord. nov., of the class Armatimonadia of the phylum Armatimonadetes.</title>
        <authorList>
            <person name="Li J."/>
            <person name="Kudo C."/>
            <person name="Tonouchi A."/>
        </authorList>
    </citation>
    <scope>NUCLEOTIDE SEQUENCE [LARGE SCALE GENOMIC DNA]</scope>
    <source>
        <strain evidence="2 3">AX-7</strain>
    </source>
</reference>
<evidence type="ECO:0000313" key="3">
    <source>
        <dbReference type="Proteomes" id="UP000287394"/>
    </source>
</evidence>
<dbReference type="InterPro" id="IPR000983">
    <property type="entry name" value="Bac_GSPG_pilin"/>
</dbReference>
<dbReference type="PROSITE" id="PS00409">
    <property type="entry name" value="PROKAR_NTER_METHYL"/>
    <property type="match status" value="1"/>
</dbReference>